<dbReference type="InterPro" id="IPR032675">
    <property type="entry name" value="LRR_dom_sf"/>
</dbReference>
<keyword evidence="7" id="KW-0677">Repeat</keyword>
<dbReference type="OrthoDB" id="2021138at2759"/>
<dbReference type="PROSITE" id="PS51746">
    <property type="entry name" value="PPM_2"/>
    <property type="match status" value="1"/>
</dbReference>
<dbReference type="Pfam" id="PF23010">
    <property type="entry name" value="RA_3"/>
    <property type="match status" value="1"/>
</dbReference>
<dbReference type="SUPFAM" id="SSF81606">
    <property type="entry name" value="PP2C-like"/>
    <property type="match status" value="1"/>
</dbReference>
<evidence type="ECO:0000256" key="10">
    <source>
        <dbReference type="ARBA" id="ARBA00023239"/>
    </source>
</evidence>
<dbReference type="SUPFAM" id="SSF52058">
    <property type="entry name" value="L domain-like"/>
    <property type="match status" value="2"/>
</dbReference>
<dbReference type="CDD" id="cd00143">
    <property type="entry name" value="PP2Cc"/>
    <property type="match status" value="1"/>
</dbReference>
<evidence type="ECO:0000313" key="18">
    <source>
        <dbReference type="Proteomes" id="UP000717328"/>
    </source>
</evidence>
<evidence type="ECO:0000256" key="9">
    <source>
        <dbReference type="ARBA" id="ARBA00022998"/>
    </source>
</evidence>
<dbReference type="InterPro" id="IPR001932">
    <property type="entry name" value="PPM-type_phosphatase-like_dom"/>
</dbReference>
<comment type="similarity">
    <text evidence="2">Belongs to the adenylyl cyclase class-3 family.</text>
</comment>
<dbReference type="Gene3D" id="3.60.40.10">
    <property type="entry name" value="PPM-type phosphatase domain"/>
    <property type="match status" value="1"/>
</dbReference>
<keyword evidence="9" id="KW-0115">cAMP biosynthesis</keyword>
<dbReference type="Pfam" id="PF00481">
    <property type="entry name" value="PP2C"/>
    <property type="match status" value="1"/>
</dbReference>
<keyword evidence="6" id="KW-0479">Metal-binding</keyword>
<evidence type="ECO:0000256" key="4">
    <source>
        <dbReference type="ARBA" id="ARBA00021420"/>
    </source>
</evidence>
<dbReference type="GO" id="GO:0046872">
    <property type="term" value="F:metal ion binding"/>
    <property type="evidence" value="ECO:0007669"/>
    <property type="project" value="UniProtKB-KW"/>
</dbReference>
<evidence type="ECO:0000259" key="14">
    <source>
        <dbReference type="PROSITE" id="PS50125"/>
    </source>
</evidence>
<reference evidence="17" key="1">
    <citation type="submission" date="2021-02" db="EMBL/GenBank/DDBJ databases">
        <authorList>
            <person name="Nieuwenhuis M."/>
            <person name="Van De Peppel L.J.J."/>
        </authorList>
    </citation>
    <scope>NUCLEOTIDE SEQUENCE</scope>
    <source>
        <strain evidence="17">D49</strain>
    </source>
</reference>
<evidence type="ECO:0000256" key="13">
    <source>
        <dbReference type="SAM" id="MobiDB-lite"/>
    </source>
</evidence>
<evidence type="ECO:0000313" key="17">
    <source>
        <dbReference type="EMBL" id="KAG5650498.1"/>
    </source>
</evidence>
<dbReference type="SMART" id="SM00364">
    <property type="entry name" value="LRR_BAC"/>
    <property type="match status" value="11"/>
</dbReference>
<dbReference type="PANTHER" id="PTHR48051:SF1">
    <property type="entry name" value="RAS SUPPRESSOR PROTEIN 1"/>
    <property type="match status" value="1"/>
</dbReference>
<evidence type="ECO:0000256" key="6">
    <source>
        <dbReference type="ARBA" id="ARBA00022723"/>
    </source>
</evidence>
<name>A0A9P7GI61_9AGAR</name>
<dbReference type="InterPro" id="IPR001054">
    <property type="entry name" value="A/G_cyclase"/>
</dbReference>
<feature type="region of interest" description="Disordered" evidence="13">
    <location>
        <begin position="1"/>
        <end position="45"/>
    </location>
</feature>
<dbReference type="GO" id="GO:0005737">
    <property type="term" value="C:cytoplasm"/>
    <property type="evidence" value="ECO:0007669"/>
    <property type="project" value="TreeGrafter"/>
</dbReference>
<dbReference type="InterPro" id="IPR000159">
    <property type="entry name" value="RA_dom"/>
</dbReference>
<dbReference type="InterPro" id="IPR029787">
    <property type="entry name" value="Nucleotide_cyclase"/>
</dbReference>
<evidence type="ECO:0000256" key="3">
    <source>
        <dbReference type="ARBA" id="ARBA00012201"/>
    </source>
</evidence>
<dbReference type="SUPFAM" id="SSF55073">
    <property type="entry name" value="Nucleotide cyclase"/>
    <property type="match status" value="1"/>
</dbReference>
<dbReference type="EMBL" id="JABCKI010000434">
    <property type="protein sequence ID" value="KAG5650498.1"/>
    <property type="molecule type" value="Genomic_DNA"/>
</dbReference>
<dbReference type="PROSITE" id="PS50200">
    <property type="entry name" value="RA"/>
    <property type="match status" value="1"/>
</dbReference>
<keyword evidence="5" id="KW-0433">Leucine-rich repeat</keyword>
<keyword evidence="8" id="KW-0460">Magnesium</keyword>
<reference evidence="17" key="2">
    <citation type="submission" date="2021-10" db="EMBL/GenBank/DDBJ databases">
        <title>Phylogenomics reveals ancestral predisposition of the termite-cultivated fungus Termitomyces towards a domesticated lifestyle.</title>
        <authorList>
            <person name="Auxier B."/>
            <person name="Grum-Grzhimaylo A."/>
            <person name="Cardenas M.E."/>
            <person name="Lodge J.D."/>
            <person name="Laessoe T."/>
            <person name="Pedersen O."/>
            <person name="Smith M.E."/>
            <person name="Kuyper T.W."/>
            <person name="Franco-Molano E.A."/>
            <person name="Baroni T.J."/>
            <person name="Aanen D.K."/>
        </authorList>
    </citation>
    <scope>NUCLEOTIDE SEQUENCE</scope>
    <source>
        <strain evidence="17">D49</strain>
    </source>
</reference>
<evidence type="ECO:0000256" key="11">
    <source>
        <dbReference type="ARBA" id="ARBA00032597"/>
    </source>
</evidence>
<evidence type="ECO:0000256" key="1">
    <source>
        <dbReference type="ARBA" id="ARBA00001593"/>
    </source>
</evidence>
<dbReference type="Proteomes" id="UP000717328">
    <property type="component" value="Unassembled WGS sequence"/>
</dbReference>
<dbReference type="InterPro" id="IPR001611">
    <property type="entry name" value="Leu-rich_rpt"/>
</dbReference>
<evidence type="ECO:0000259" key="15">
    <source>
        <dbReference type="PROSITE" id="PS50200"/>
    </source>
</evidence>
<keyword evidence="10" id="KW-0456">Lyase</keyword>
<organism evidence="17 18">
    <name type="scientific">Sphagnurus paluster</name>
    <dbReference type="NCBI Taxonomy" id="117069"/>
    <lineage>
        <taxon>Eukaryota</taxon>
        <taxon>Fungi</taxon>
        <taxon>Dikarya</taxon>
        <taxon>Basidiomycota</taxon>
        <taxon>Agaricomycotina</taxon>
        <taxon>Agaricomycetes</taxon>
        <taxon>Agaricomycetidae</taxon>
        <taxon>Agaricales</taxon>
        <taxon>Tricholomatineae</taxon>
        <taxon>Lyophyllaceae</taxon>
        <taxon>Sphagnurus</taxon>
    </lineage>
</organism>
<gene>
    <name evidence="17" type="ORF">H0H81_012023</name>
</gene>
<dbReference type="InterPro" id="IPR055071">
    <property type="entry name" value="RA_PHLPP-like"/>
</dbReference>
<dbReference type="Pfam" id="PF23598">
    <property type="entry name" value="LRR_14"/>
    <property type="match status" value="1"/>
</dbReference>
<dbReference type="CDD" id="cd07302">
    <property type="entry name" value="CHD"/>
    <property type="match status" value="1"/>
</dbReference>
<evidence type="ECO:0000256" key="8">
    <source>
        <dbReference type="ARBA" id="ARBA00022842"/>
    </source>
</evidence>
<dbReference type="PROSITE" id="PS50125">
    <property type="entry name" value="GUANYLATE_CYCLASE_2"/>
    <property type="match status" value="1"/>
</dbReference>
<evidence type="ECO:0000259" key="16">
    <source>
        <dbReference type="PROSITE" id="PS51746"/>
    </source>
</evidence>
<feature type="domain" description="Ras-associating" evidence="15">
    <location>
        <begin position="178"/>
        <end position="276"/>
    </location>
</feature>
<sequence length="1642" mass="181199">MDGIIDLGLSSAPPTHDVSSPSSGFDSSTDHSSFYGNAISPSEFRNPFIPTTVASKRNGRIMARRISPKDKDAPPMYDDGKILPVPPLPSVGPDSPTWTAPESWAVEKEGPDPAEAEYSSSDDSVANAVGVERMSFAQNTELPIHAIPNDLVPNVLLQATTKRRSRKRPAVKGKPVEKPFTIRIYKANNTFHIVSLTPHVTVANLTPALNEKLLLGKETESHRLYLKERGRERVLGQTERPADIVRRRLEQAGYDPADGLELLGEGLSFLLKFVYKSQLLGPADEELTLETFSQVDLSGRSLRTIPVILHQQADQIVYLKLSRNPMLEIPLDFIQSCTILRELRLSNMAMKKVPQSVRHAVSLNRLDVSSNRIGDLEEAFLDHIVGLDTLSVQNNRIEKLPWYFPRMRSLHTLNVSNNKFRTLPAVICQLEALRDLDISFNMISELPEAIGQLTHLTRLIIIGNQVSRFPNECSRLISLQTLDCRRNNISDLSVITMLPQLVNLSADHNAVHGLDLSLGPHLATLDASHNEITQLSLIPGPIGRPPYALTSLDVSYAKLSSLDDLALGQLASLRRLNLNHNTFRAIPETLGDLTYLECLSCSDNKLDALPVSIGRLQNLRNLDSHNNCLTELPATLWNCGALVKINVTSNFIGIWHDPPLMPLSDSPSTSESLSLPSTVVGVQRKASMASLATTASSTVVGVHNASMASLATNATTTNSTIVGVQRRASMASLATNATTTNNTANSVPPLVNSLQRLYMGENRLTEDALHPLMQLKELRVLNLSFNELQDLPAKFFNRLSLLEEVYLSGNKLTSIPTEDMHRLKNLWTLYLNGNKLQTLPQELGKVQNLMVLDVGSNLLKYNINNWEFDWNWNFNKNLKYLNLSGNNRLQIKPDPNKHLVNRRQSIAKQAPGSQSLSGFTDLTQLRVLGLMDVTITTTVTNAIVDIPDESDDRRVRTSLSTVMGMAYGIADAIGKNDCLNMLDLVHESRDRKEAIFAMFGRSQPPKSLPPGASPNRLTKFLRDKFVSVFMLQLLGLRKTHNEGVPDALRRTFLKLNQDLHDSLFTSPRKMSTASGSSPASSFADPATLRSGASGIVVYFVDKMMYVANVGNALAVVSRQGTAHAVARKHDPFDRAETARIRAAEGWVSPPGLVNDEVDISRAFGFYHLLPVINARPDIFTHELSPQDEFVIIANEGLWDFVSYQTAVDIARTERGDPMIAAQKLRDFAISYGAEGSTMIMVIGVAQTPDTGVPKKKNQILDRMISRLDGEVPAPVGHIALVFSDIRNSTHLWEVNPGMPTAHKLHNTLLRRQLRFCGGYEVKTEGDSFMCSFPTSLAAVWWCLRVQYLLLHESWPLEILECEDGKPTYDEHGALVARGLSVRMGIHCGSPSPEPDPITHRMDYFGSMVNRSARICGNAAGGQIMCSAEIIREINASVFQTEPETDYSKVQPPQAIDAIRGMGIVIVPVGEVKLKGLEVPENISVLYPGELAGRQDWGPSGPTTSGSRIPFSVEQMRELGVICLRLETLTTSRIFRPLPERKASIQTLSMEQDASDSRSVMLHGDPNVLLPPISTGSTVTELMILLDSLSTRILNAMSTLEKMYLPQAEPSLDKETVMAALKQRGALDERTLEHILSVLDSIS</sequence>
<comment type="catalytic activity">
    <reaction evidence="1">
        <text>ATP = 3',5'-cyclic AMP + diphosphate</text>
        <dbReference type="Rhea" id="RHEA:15389"/>
        <dbReference type="ChEBI" id="CHEBI:30616"/>
        <dbReference type="ChEBI" id="CHEBI:33019"/>
        <dbReference type="ChEBI" id="CHEBI:58165"/>
        <dbReference type="EC" id="4.6.1.1"/>
    </reaction>
</comment>
<dbReference type="InterPro" id="IPR050216">
    <property type="entry name" value="LRR_domain-containing"/>
</dbReference>
<keyword evidence="18" id="KW-1185">Reference proteome</keyword>
<evidence type="ECO:0000256" key="7">
    <source>
        <dbReference type="ARBA" id="ARBA00022737"/>
    </source>
</evidence>
<dbReference type="GO" id="GO:0006171">
    <property type="term" value="P:cAMP biosynthetic process"/>
    <property type="evidence" value="ECO:0007669"/>
    <property type="project" value="UniProtKB-KW"/>
</dbReference>
<dbReference type="EC" id="4.6.1.1" evidence="3"/>
<dbReference type="GO" id="GO:0004016">
    <property type="term" value="F:adenylate cyclase activity"/>
    <property type="evidence" value="ECO:0007669"/>
    <property type="project" value="UniProtKB-EC"/>
</dbReference>
<dbReference type="Pfam" id="PF00211">
    <property type="entry name" value="Guanylate_cyc"/>
    <property type="match status" value="1"/>
</dbReference>
<feature type="domain" description="Guanylate cyclase" evidence="14">
    <location>
        <begin position="1279"/>
        <end position="1415"/>
    </location>
</feature>
<dbReference type="InterPro" id="IPR055414">
    <property type="entry name" value="LRR_R13L4/SHOC2-like"/>
</dbReference>
<feature type="domain" description="PPM-type phosphatase" evidence="16">
    <location>
        <begin position="966"/>
        <end position="1244"/>
    </location>
</feature>
<dbReference type="SUPFAM" id="SSF52075">
    <property type="entry name" value="Outer arm dynein light chain 1"/>
    <property type="match status" value="1"/>
</dbReference>
<dbReference type="GO" id="GO:0035556">
    <property type="term" value="P:intracellular signal transduction"/>
    <property type="evidence" value="ECO:0007669"/>
    <property type="project" value="InterPro"/>
</dbReference>
<dbReference type="InterPro" id="IPR036457">
    <property type="entry name" value="PPM-type-like_dom_sf"/>
</dbReference>
<dbReference type="SMART" id="SM00369">
    <property type="entry name" value="LRR_TYP"/>
    <property type="match status" value="9"/>
</dbReference>
<evidence type="ECO:0000256" key="12">
    <source>
        <dbReference type="ARBA" id="ARBA00032637"/>
    </source>
</evidence>
<dbReference type="PROSITE" id="PS51450">
    <property type="entry name" value="LRR"/>
    <property type="match status" value="2"/>
</dbReference>
<dbReference type="Pfam" id="PF13855">
    <property type="entry name" value="LRR_8"/>
    <property type="match status" value="2"/>
</dbReference>
<dbReference type="SMART" id="SM00044">
    <property type="entry name" value="CYCc"/>
    <property type="match status" value="1"/>
</dbReference>
<protein>
    <recommendedName>
        <fullName evidence="4">Adenylate cyclase</fullName>
        <ecNumber evidence="3">4.6.1.1</ecNumber>
    </recommendedName>
    <alternativeName>
        <fullName evidence="11">ATP pyrophosphate-lyase</fullName>
    </alternativeName>
    <alternativeName>
        <fullName evidence="12">Adenylyl cyclase</fullName>
    </alternativeName>
</protein>
<evidence type="ECO:0000256" key="5">
    <source>
        <dbReference type="ARBA" id="ARBA00022614"/>
    </source>
</evidence>
<accession>A0A9P7GI61</accession>
<comment type="caution">
    <text evidence="17">The sequence shown here is derived from an EMBL/GenBank/DDBJ whole genome shotgun (WGS) entry which is preliminary data.</text>
</comment>
<dbReference type="Gene3D" id="3.30.70.1230">
    <property type="entry name" value="Nucleotide cyclase"/>
    <property type="match status" value="1"/>
</dbReference>
<feature type="compositionally biased region" description="Low complexity" evidence="13">
    <location>
        <begin position="17"/>
        <end position="33"/>
    </location>
</feature>
<dbReference type="PANTHER" id="PTHR48051">
    <property type="match status" value="1"/>
</dbReference>
<evidence type="ECO:0000256" key="2">
    <source>
        <dbReference type="ARBA" id="ARBA00005381"/>
    </source>
</evidence>
<dbReference type="SMART" id="SM00332">
    <property type="entry name" value="PP2Cc"/>
    <property type="match status" value="1"/>
</dbReference>
<dbReference type="Gene3D" id="3.80.10.10">
    <property type="entry name" value="Ribonuclease Inhibitor"/>
    <property type="match status" value="4"/>
</dbReference>
<dbReference type="InterPro" id="IPR003591">
    <property type="entry name" value="Leu-rich_rpt_typical-subtyp"/>
</dbReference>
<proteinExistence type="inferred from homology"/>